<name>A0A4S2BIF8_9LACO</name>
<dbReference type="EMBL" id="SRYV01000012">
    <property type="protein sequence ID" value="TGY13514.1"/>
    <property type="molecule type" value="Genomic_DNA"/>
</dbReference>
<dbReference type="RefSeq" id="WP_004040287.1">
    <property type="nucleotide sequence ID" value="NZ_AQFR02000003.1"/>
</dbReference>
<protein>
    <submittedName>
        <fullName evidence="1">Uncharacterized protein</fullName>
    </submittedName>
</protein>
<dbReference type="Proteomes" id="UP000309117">
    <property type="component" value="Unassembled WGS sequence"/>
</dbReference>
<evidence type="ECO:0000313" key="2">
    <source>
        <dbReference type="Proteomes" id="UP000309117"/>
    </source>
</evidence>
<comment type="caution">
    <text evidence="1">The sequence shown here is derived from an EMBL/GenBank/DDBJ whole genome shotgun (WGS) entry which is preliminary data.</text>
</comment>
<proteinExistence type="predicted"/>
<evidence type="ECO:0000313" key="1">
    <source>
        <dbReference type="EMBL" id="TGY13514.1"/>
    </source>
</evidence>
<accession>A0A4S2BIF8</accession>
<dbReference type="AlphaFoldDB" id="A0A4S2BIF8"/>
<organism evidence="1 2">
    <name type="scientific">Lactobacillus intestinalis</name>
    <dbReference type="NCBI Taxonomy" id="151781"/>
    <lineage>
        <taxon>Bacteria</taxon>
        <taxon>Bacillati</taxon>
        <taxon>Bacillota</taxon>
        <taxon>Bacilli</taxon>
        <taxon>Lactobacillales</taxon>
        <taxon>Lactobacillaceae</taxon>
        <taxon>Lactobacillus</taxon>
    </lineage>
</organism>
<reference evidence="1 2" key="1">
    <citation type="submission" date="2019-04" db="EMBL/GenBank/DDBJ databases">
        <title>Microbes associate with the intestines of laboratory mice.</title>
        <authorList>
            <person name="Navarre W."/>
            <person name="Wong E."/>
            <person name="Huang K."/>
            <person name="Tropini C."/>
            <person name="Ng K."/>
            <person name="Yu B."/>
        </authorList>
    </citation>
    <scope>NUCLEOTIDE SEQUENCE [LARGE SCALE GENOMIC DNA]</scope>
    <source>
        <strain evidence="1 2">NM61_E11</strain>
    </source>
</reference>
<sequence>MNPDFAIVLNFKLNTDNVNTDALVKKARDIGVRAISGGDVLQKAADKYTIKLVNQDGVDLSADEVIDTLVQNRKNGNSTVINIHLQDGKISPEDEGMLEVINKWMHMFGHAFNESEISELTVDQDGFVLQNRHANYQKYVFLKSPLPEKITISGLSQEPNRVEWIQNRTDLKFGFEDNELSIALTQPEDDFEWQVLRIQAHRPEDDIAETKF</sequence>
<gene>
    <name evidence="1" type="ORF">E5351_07045</name>
</gene>